<dbReference type="SMART" id="SM00419">
    <property type="entry name" value="HTH_CRP"/>
    <property type="match status" value="1"/>
</dbReference>
<feature type="domain" description="Cyclic nucleotide-binding" evidence="4">
    <location>
        <begin position="3"/>
        <end position="123"/>
    </location>
</feature>
<dbReference type="CDD" id="cd00038">
    <property type="entry name" value="CAP_ED"/>
    <property type="match status" value="1"/>
</dbReference>
<dbReference type="InterPro" id="IPR000595">
    <property type="entry name" value="cNMP-bd_dom"/>
</dbReference>
<feature type="domain" description="HTH crp-type" evidence="5">
    <location>
        <begin position="137"/>
        <end position="210"/>
    </location>
</feature>
<reference evidence="6 7" key="1">
    <citation type="submission" date="2024-06" db="EMBL/GenBank/DDBJ databases">
        <title>The Natural Products Discovery Center: Release of the First 8490 Sequenced Strains for Exploring Actinobacteria Biosynthetic Diversity.</title>
        <authorList>
            <person name="Kalkreuter E."/>
            <person name="Kautsar S.A."/>
            <person name="Yang D."/>
            <person name="Bader C.D."/>
            <person name="Teijaro C.N."/>
            <person name="Fluegel L."/>
            <person name="Davis C.M."/>
            <person name="Simpson J.R."/>
            <person name="Lauterbach L."/>
            <person name="Steele A.D."/>
            <person name="Gui C."/>
            <person name="Meng S."/>
            <person name="Li G."/>
            <person name="Viehrig K."/>
            <person name="Ye F."/>
            <person name="Su P."/>
            <person name="Kiefer A.F."/>
            <person name="Nichols A."/>
            <person name="Cepeda A.J."/>
            <person name="Yan W."/>
            <person name="Fan B."/>
            <person name="Jiang Y."/>
            <person name="Adhikari A."/>
            <person name="Zheng C.-J."/>
            <person name="Schuster L."/>
            <person name="Cowan T.M."/>
            <person name="Smanski M.J."/>
            <person name="Chevrette M.G."/>
            <person name="De Carvalho L.P.S."/>
            <person name="Shen B."/>
        </authorList>
    </citation>
    <scope>NUCLEOTIDE SEQUENCE [LARGE SCALE GENOMIC DNA]</scope>
    <source>
        <strain evidence="6 7">NPDC077434</strain>
    </source>
</reference>
<sequence>MPLFSELTCADIRDLEPLVRSRGYRAGEMVHRAGDMANSLFVVASGTVKLLRPSVHGQDVVTNILGPGEGFGTLGILGESTYPDTAEAMTVSCVLEISSDVFNDVMGRYPRLALTVLDEVLHRFEQAQQAIRRLSADNAKQRVAAALLALVDKLGVAQDGAFALELPLTRVDLAALTGLTSETVSRVMSRLRDDGIVDTGRRWTVVLDRTRLAAEAAE</sequence>
<evidence type="ECO:0000313" key="6">
    <source>
        <dbReference type="EMBL" id="MEW1976172.1"/>
    </source>
</evidence>
<dbReference type="InterPro" id="IPR036390">
    <property type="entry name" value="WH_DNA-bd_sf"/>
</dbReference>
<proteinExistence type="predicted"/>
<dbReference type="PANTHER" id="PTHR24567:SF28">
    <property type="entry name" value="LISTERIOLYSIN REGULATORY PROTEIN"/>
    <property type="match status" value="1"/>
</dbReference>
<keyword evidence="7" id="KW-1185">Reference proteome</keyword>
<dbReference type="SUPFAM" id="SSF51206">
    <property type="entry name" value="cAMP-binding domain-like"/>
    <property type="match status" value="1"/>
</dbReference>
<dbReference type="PROSITE" id="PS50042">
    <property type="entry name" value="CNMP_BINDING_3"/>
    <property type="match status" value="1"/>
</dbReference>
<dbReference type="Pfam" id="PF00027">
    <property type="entry name" value="cNMP_binding"/>
    <property type="match status" value="1"/>
</dbReference>
<evidence type="ECO:0000256" key="3">
    <source>
        <dbReference type="ARBA" id="ARBA00023163"/>
    </source>
</evidence>
<organism evidence="6 7">
    <name type="scientific">Microbacterium profundi</name>
    <dbReference type="NCBI Taxonomy" id="450380"/>
    <lineage>
        <taxon>Bacteria</taxon>
        <taxon>Bacillati</taxon>
        <taxon>Actinomycetota</taxon>
        <taxon>Actinomycetes</taxon>
        <taxon>Micrococcales</taxon>
        <taxon>Microbacteriaceae</taxon>
        <taxon>Microbacterium</taxon>
    </lineage>
</organism>
<name>A0ABV3LJW3_9MICO</name>
<dbReference type="Pfam" id="PF13545">
    <property type="entry name" value="HTH_Crp_2"/>
    <property type="match status" value="1"/>
</dbReference>
<dbReference type="SUPFAM" id="SSF46785">
    <property type="entry name" value="Winged helix' DNA-binding domain"/>
    <property type="match status" value="1"/>
</dbReference>
<keyword evidence="2" id="KW-0238">DNA-binding</keyword>
<evidence type="ECO:0000259" key="4">
    <source>
        <dbReference type="PROSITE" id="PS50042"/>
    </source>
</evidence>
<dbReference type="Gene3D" id="1.10.10.10">
    <property type="entry name" value="Winged helix-like DNA-binding domain superfamily/Winged helix DNA-binding domain"/>
    <property type="match status" value="1"/>
</dbReference>
<dbReference type="InterPro" id="IPR050397">
    <property type="entry name" value="Env_Response_Regulators"/>
</dbReference>
<dbReference type="RefSeq" id="WP_366233229.1">
    <property type="nucleotide sequence ID" value="NZ_JBFBMH010000024.1"/>
</dbReference>
<keyword evidence="3" id="KW-0804">Transcription</keyword>
<evidence type="ECO:0000256" key="2">
    <source>
        <dbReference type="ARBA" id="ARBA00023125"/>
    </source>
</evidence>
<dbReference type="InterPro" id="IPR014710">
    <property type="entry name" value="RmlC-like_jellyroll"/>
</dbReference>
<dbReference type="SMART" id="SM00100">
    <property type="entry name" value="cNMP"/>
    <property type="match status" value="1"/>
</dbReference>
<comment type="caution">
    <text evidence="6">The sequence shown here is derived from an EMBL/GenBank/DDBJ whole genome shotgun (WGS) entry which is preliminary data.</text>
</comment>
<accession>A0ABV3LJW3</accession>
<dbReference type="PRINTS" id="PR00034">
    <property type="entry name" value="HTHCRP"/>
</dbReference>
<dbReference type="Gene3D" id="2.60.120.10">
    <property type="entry name" value="Jelly Rolls"/>
    <property type="match status" value="1"/>
</dbReference>
<dbReference type="PANTHER" id="PTHR24567">
    <property type="entry name" value="CRP FAMILY TRANSCRIPTIONAL REGULATORY PROTEIN"/>
    <property type="match status" value="1"/>
</dbReference>
<dbReference type="EMBL" id="JBFBMH010000024">
    <property type="protein sequence ID" value="MEW1976172.1"/>
    <property type="molecule type" value="Genomic_DNA"/>
</dbReference>
<dbReference type="InterPro" id="IPR036388">
    <property type="entry name" value="WH-like_DNA-bd_sf"/>
</dbReference>
<protein>
    <submittedName>
        <fullName evidence="6">Crp/Fnr family transcriptional regulator</fullName>
    </submittedName>
</protein>
<dbReference type="InterPro" id="IPR012318">
    <property type="entry name" value="HTH_CRP"/>
</dbReference>
<gene>
    <name evidence="6" type="ORF">AB0301_14020</name>
</gene>
<dbReference type="Proteomes" id="UP001553715">
    <property type="component" value="Unassembled WGS sequence"/>
</dbReference>
<evidence type="ECO:0000313" key="7">
    <source>
        <dbReference type="Proteomes" id="UP001553715"/>
    </source>
</evidence>
<dbReference type="InterPro" id="IPR018490">
    <property type="entry name" value="cNMP-bd_dom_sf"/>
</dbReference>
<dbReference type="PROSITE" id="PS51063">
    <property type="entry name" value="HTH_CRP_2"/>
    <property type="match status" value="1"/>
</dbReference>
<evidence type="ECO:0000259" key="5">
    <source>
        <dbReference type="PROSITE" id="PS51063"/>
    </source>
</evidence>
<keyword evidence="1" id="KW-0805">Transcription regulation</keyword>
<evidence type="ECO:0000256" key="1">
    <source>
        <dbReference type="ARBA" id="ARBA00023015"/>
    </source>
</evidence>